<organism evidence="2 3">
    <name type="scientific">Tuber magnatum</name>
    <name type="common">white Piedmont truffle</name>
    <dbReference type="NCBI Taxonomy" id="42249"/>
    <lineage>
        <taxon>Eukaryota</taxon>
        <taxon>Fungi</taxon>
        <taxon>Dikarya</taxon>
        <taxon>Ascomycota</taxon>
        <taxon>Pezizomycotina</taxon>
        <taxon>Pezizomycetes</taxon>
        <taxon>Pezizales</taxon>
        <taxon>Tuberaceae</taxon>
        <taxon>Tuber</taxon>
    </lineage>
</organism>
<dbReference type="EMBL" id="PYWC01000004">
    <property type="protein sequence ID" value="PWW80131.1"/>
    <property type="molecule type" value="Genomic_DNA"/>
</dbReference>
<evidence type="ECO:0000313" key="3">
    <source>
        <dbReference type="Proteomes" id="UP000246991"/>
    </source>
</evidence>
<comment type="caution">
    <text evidence="2">The sequence shown here is derived from an EMBL/GenBank/DDBJ whole genome shotgun (WGS) entry which is preliminary data.</text>
</comment>
<keyword evidence="1" id="KW-0472">Membrane</keyword>
<sequence length="72" mass="8368">LFLFFFLQIPRFFIFLFVAVVVSTTLPPFPLSLFLFLIHRLSRQCFRLSRTERHALHFLGCGGNGSGKIEIH</sequence>
<name>A0A317T3Y2_9PEZI</name>
<dbReference type="Proteomes" id="UP000246991">
    <property type="component" value="Unassembled WGS sequence"/>
</dbReference>
<feature type="transmembrane region" description="Helical" evidence="1">
    <location>
        <begin position="12"/>
        <end position="38"/>
    </location>
</feature>
<feature type="non-terminal residue" evidence="2">
    <location>
        <position position="1"/>
    </location>
</feature>
<proteinExistence type="predicted"/>
<gene>
    <name evidence="2" type="ORF">C7212DRAFT_289377</name>
</gene>
<evidence type="ECO:0000256" key="1">
    <source>
        <dbReference type="SAM" id="Phobius"/>
    </source>
</evidence>
<evidence type="ECO:0000313" key="2">
    <source>
        <dbReference type="EMBL" id="PWW80131.1"/>
    </source>
</evidence>
<keyword evidence="1" id="KW-1133">Transmembrane helix</keyword>
<keyword evidence="3" id="KW-1185">Reference proteome</keyword>
<accession>A0A317T3Y2</accession>
<keyword evidence="1" id="KW-0812">Transmembrane</keyword>
<reference evidence="2 3" key="1">
    <citation type="submission" date="2018-03" db="EMBL/GenBank/DDBJ databases">
        <title>Genomes of Pezizomycetes fungi and the evolution of truffles.</title>
        <authorList>
            <person name="Murat C."/>
            <person name="Payen T."/>
            <person name="Noel B."/>
            <person name="Kuo A."/>
            <person name="Martin F.M."/>
        </authorList>
    </citation>
    <scope>NUCLEOTIDE SEQUENCE [LARGE SCALE GENOMIC DNA]</scope>
    <source>
        <strain evidence="2">091103-1</strain>
    </source>
</reference>
<dbReference type="AlphaFoldDB" id="A0A317T3Y2"/>
<protein>
    <submittedName>
        <fullName evidence="2">Uncharacterized protein</fullName>
    </submittedName>
</protein>